<dbReference type="OrthoDB" id="2019504at2759"/>
<dbReference type="STRING" id="71717.A0A4Y7TXI1"/>
<protein>
    <submittedName>
        <fullName evidence="6">Nop52-domain-containing protein</fullName>
    </submittedName>
</protein>
<evidence type="ECO:0000313" key="7">
    <source>
        <dbReference type="Proteomes" id="UP000298030"/>
    </source>
</evidence>
<dbReference type="GO" id="GO:0005634">
    <property type="term" value="C:nucleus"/>
    <property type="evidence" value="ECO:0007669"/>
    <property type="project" value="UniProtKB-SubCell"/>
</dbReference>
<dbReference type="GO" id="GO:0030688">
    <property type="term" value="C:preribosome, small subunit precursor"/>
    <property type="evidence" value="ECO:0007669"/>
    <property type="project" value="InterPro"/>
</dbReference>
<comment type="similarity">
    <text evidence="2">Belongs to the RRP1 family.</text>
</comment>
<proteinExistence type="inferred from homology"/>
<evidence type="ECO:0000256" key="5">
    <source>
        <dbReference type="SAM" id="MobiDB-lite"/>
    </source>
</evidence>
<gene>
    <name evidence="6" type="ORF">FA13DRAFT_1785162</name>
</gene>
<evidence type="ECO:0000313" key="6">
    <source>
        <dbReference type="EMBL" id="TEB38883.1"/>
    </source>
</evidence>
<dbReference type="GO" id="GO:0006364">
    <property type="term" value="P:rRNA processing"/>
    <property type="evidence" value="ECO:0007669"/>
    <property type="project" value="UniProtKB-KW"/>
</dbReference>
<evidence type="ECO:0000256" key="3">
    <source>
        <dbReference type="ARBA" id="ARBA00022552"/>
    </source>
</evidence>
<dbReference type="AlphaFoldDB" id="A0A4Y7TXI1"/>
<accession>A0A4Y7TXI1</accession>
<dbReference type="EMBL" id="QPFP01000002">
    <property type="protein sequence ID" value="TEB38883.1"/>
    <property type="molecule type" value="Genomic_DNA"/>
</dbReference>
<dbReference type="Pfam" id="PF05997">
    <property type="entry name" value="Nop52"/>
    <property type="match status" value="1"/>
</dbReference>
<keyword evidence="7" id="KW-1185">Reference proteome</keyword>
<dbReference type="Proteomes" id="UP000298030">
    <property type="component" value="Unassembled WGS sequence"/>
</dbReference>
<dbReference type="PANTHER" id="PTHR13026:SF0">
    <property type="entry name" value="RIBOSOMAL RNA PROCESSING 1B"/>
    <property type="match status" value="1"/>
</dbReference>
<name>A0A4Y7TXI1_COPMI</name>
<evidence type="ECO:0000256" key="2">
    <source>
        <dbReference type="ARBA" id="ARBA00006374"/>
    </source>
</evidence>
<evidence type="ECO:0000256" key="1">
    <source>
        <dbReference type="ARBA" id="ARBA00004123"/>
    </source>
</evidence>
<reference evidence="6 7" key="1">
    <citation type="journal article" date="2019" name="Nat. Ecol. Evol.">
        <title>Megaphylogeny resolves global patterns of mushroom evolution.</title>
        <authorList>
            <person name="Varga T."/>
            <person name="Krizsan K."/>
            <person name="Foldi C."/>
            <person name="Dima B."/>
            <person name="Sanchez-Garcia M."/>
            <person name="Sanchez-Ramirez S."/>
            <person name="Szollosi G.J."/>
            <person name="Szarkandi J.G."/>
            <person name="Papp V."/>
            <person name="Albert L."/>
            <person name="Andreopoulos W."/>
            <person name="Angelini C."/>
            <person name="Antonin V."/>
            <person name="Barry K.W."/>
            <person name="Bougher N.L."/>
            <person name="Buchanan P."/>
            <person name="Buyck B."/>
            <person name="Bense V."/>
            <person name="Catcheside P."/>
            <person name="Chovatia M."/>
            <person name="Cooper J."/>
            <person name="Damon W."/>
            <person name="Desjardin D."/>
            <person name="Finy P."/>
            <person name="Geml J."/>
            <person name="Haridas S."/>
            <person name="Hughes K."/>
            <person name="Justo A."/>
            <person name="Karasinski D."/>
            <person name="Kautmanova I."/>
            <person name="Kiss B."/>
            <person name="Kocsube S."/>
            <person name="Kotiranta H."/>
            <person name="LaButti K.M."/>
            <person name="Lechner B.E."/>
            <person name="Liimatainen K."/>
            <person name="Lipzen A."/>
            <person name="Lukacs Z."/>
            <person name="Mihaltcheva S."/>
            <person name="Morgado L.N."/>
            <person name="Niskanen T."/>
            <person name="Noordeloos M.E."/>
            <person name="Ohm R.A."/>
            <person name="Ortiz-Santana B."/>
            <person name="Ovrebo C."/>
            <person name="Racz N."/>
            <person name="Riley R."/>
            <person name="Savchenko A."/>
            <person name="Shiryaev A."/>
            <person name="Soop K."/>
            <person name="Spirin V."/>
            <person name="Szebenyi C."/>
            <person name="Tomsovsky M."/>
            <person name="Tulloss R.E."/>
            <person name="Uehling J."/>
            <person name="Grigoriev I.V."/>
            <person name="Vagvolgyi C."/>
            <person name="Papp T."/>
            <person name="Martin F.M."/>
            <person name="Miettinen O."/>
            <person name="Hibbett D.S."/>
            <person name="Nagy L.G."/>
        </authorList>
    </citation>
    <scope>NUCLEOTIDE SEQUENCE [LARGE SCALE GENOMIC DNA]</scope>
    <source>
        <strain evidence="6 7">FP101781</strain>
    </source>
</reference>
<sequence>MASAASGSNLPLGKVLASTEKKVRDKAIKSLAAFLSENSENEIPSSEMKKLWKGIFYCFWMSDKPLVQQALASELAELVLTITSSAASIAFLRGFWQTIVREWGGIDQHRLDKYYMLVRRFVNASFRLLARAKWDADLCRQYNEVLVEQGGPMCPTDIKVPLGLVYHLADVWLEELDKVQKSSLQREAPAPLTTIVAPLLAFSAQTTSKIAFKRMRTAAWEPLLESLSPTDADSDEEEEEERPRKRSRIDEEGTWPGVTGNSCLDDPSKGRLDREVLCKGVRRKIFEVASDPTTRDSNRRQLYKLWKEEGALDSDDE</sequence>
<comment type="caution">
    <text evidence="6">The sequence shown here is derived from an EMBL/GenBank/DDBJ whole genome shotgun (WGS) entry which is preliminary data.</text>
</comment>
<keyword evidence="3" id="KW-0698">rRNA processing</keyword>
<evidence type="ECO:0000256" key="4">
    <source>
        <dbReference type="ARBA" id="ARBA00023242"/>
    </source>
</evidence>
<dbReference type="PANTHER" id="PTHR13026">
    <property type="entry name" value="NNP-1 PROTEIN NOVEL NUCLEAR PROTEIN 1 NOP52"/>
    <property type="match status" value="1"/>
</dbReference>
<dbReference type="InterPro" id="IPR010301">
    <property type="entry name" value="RRP1"/>
</dbReference>
<keyword evidence="4" id="KW-0539">Nucleus</keyword>
<comment type="subcellular location">
    <subcellularLocation>
        <location evidence="1">Nucleus</location>
    </subcellularLocation>
</comment>
<feature type="region of interest" description="Disordered" evidence="5">
    <location>
        <begin position="224"/>
        <end position="270"/>
    </location>
</feature>
<organism evidence="6 7">
    <name type="scientific">Coprinellus micaceus</name>
    <name type="common">Glistening ink-cap mushroom</name>
    <name type="synonym">Coprinus micaceus</name>
    <dbReference type="NCBI Taxonomy" id="71717"/>
    <lineage>
        <taxon>Eukaryota</taxon>
        <taxon>Fungi</taxon>
        <taxon>Dikarya</taxon>
        <taxon>Basidiomycota</taxon>
        <taxon>Agaricomycotina</taxon>
        <taxon>Agaricomycetes</taxon>
        <taxon>Agaricomycetidae</taxon>
        <taxon>Agaricales</taxon>
        <taxon>Agaricineae</taxon>
        <taxon>Psathyrellaceae</taxon>
        <taxon>Coprinellus</taxon>
    </lineage>
</organism>